<dbReference type="PANTHER" id="PTHR34856">
    <property type="entry name" value="PROTEIN NRFD"/>
    <property type="match status" value="1"/>
</dbReference>
<dbReference type="GO" id="GO:0005886">
    <property type="term" value="C:plasma membrane"/>
    <property type="evidence" value="ECO:0007669"/>
    <property type="project" value="UniProtKB-SubCell"/>
</dbReference>
<dbReference type="KEGG" id="dmt:DESME_12405"/>
<evidence type="ECO:0000256" key="7">
    <source>
        <dbReference type="SAM" id="Phobius"/>
    </source>
</evidence>
<feature type="transmembrane region" description="Helical" evidence="7">
    <location>
        <begin position="303"/>
        <end position="326"/>
    </location>
</feature>
<reference evidence="8 9" key="1">
    <citation type="submission" date="2013-12" db="EMBL/GenBank/DDBJ databases">
        <authorList>
            <consortium name="DOE Joint Genome Institute"/>
            <person name="Smidt H."/>
            <person name="Huntemann M."/>
            <person name="Han J."/>
            <person name="Chen A."/>
            <person name="Kyrpides N."/>
            <person name="Mavromatis K."/>
            <person name="Markowitz V."/>
            <person name="Palaniappan K."/>
            <person name="Ivanova N."/>
            <person name="Schaumberg A."/>
            <person name="Pati A."/>
            <person name="Liolios K."/>
            <person name="Nordberg H.P."/>
            <person name="Cantor M.N."/>
            <person name="Hua S.X."/>
            <person name="Woyke T."/>
        </authorList>
    </citation>
    <scope>NUCLEOTIDE SEQUENCE [LARGE SCALE GENOMIC DNA]</scope>
    <source>
        <strain evidence="9">DSM 15288</strain>
    </source>
</reference>
<sequence>MTYIANIEHPVQLGAMIAIYFFYTGLSAGAFVLSSLGTVFGIKKYKSIGKVGVVMAVALLAIAPLHLIGDLEQPQRFYTLFFRLNPHSAISYGTFLLTLYPLNSVVYLWFMMRRDFAKGAESLTGFRQRFYQFLTFGKTDLSEQALANDDQWIKRLGTIGVPLALLVHGYTGFILANIQARALWHTGLMPLIFLMSAMVSGTGLLILVLIITQRFFSPEKILTPERKALILDIAQLMKWFIVVDATLMVIDFIALYYTNAAGYAAAKVFLYGSHKTMFLGVEIGLGLLLPFMITVISKTKKSLGWISLGSIFTLLGVIAMRVNFVIGGQQIPLSTDTLNPYTVAPQHLLMIGIFALAEIFILYLAFRLLPIYGLPKNSTP</sequence>
<keyword evidence="4 7" id="KW-0812">Transmembrane</keyword>
<keyword evidence="3" id="KW-1003">Cell membrane</keyword>
<keyword evidence="9" id="KW-1185">Reference proteome</keyword>
<dbReference type="EMBL" id="CP007032">
    <property type="protein sequence ID" value="AHF07729.1"/>
    <property type="molecule type" value="Genomic_DNA"/>
</dbReference>
<dbReference type="HOGENOM" id="CLU_045348_3_0_9"/>
<feature type="transmembrane region" description="Helical" evidence="7">
    <location>
        <begin position="277"/>
        <end position="296"/>
    </location>
</feature>
<dbReference type="STRING" id="871968.DESME_12405"/>
<keyword evidence="6 7" id="KW-0472">Membrane</keyword>
<feature type="transmembrane region" description="Helical" evidence="7">
    <location>
        <begin position="236"/>
        <end position="257"/>
    </location>
</feature>
<feature type="transmembrane region" description="Helical" evidence="7">
    <location>
        <begin position="346"/>
        <end position="366"/>
    </location>
</feature>
<feature type="transmembrane region" description="Helical" evidence="7">
    <location>
        <begin position="156"/>
        <end position="176"/>
    </location>
</feature>
<dbReference type="eggNOG" id="COG5557">
    <property type="taxonomic scope" value="Bacteria"/>
</dbReference>
<dbReference type="AlphaFoldDB" id="W0EEW7"/>
<dbReference type="PANTHER" id="PTHR34856:SF2">
    <property type="entry name" value="PROTEIN NRFD"/>
    <property type="match status" value="1"/>
</dbReference>
<dbReference type="Pfam" id="PF03916">
    <property type="entry name" value="NrfD"/>
    <property type="match status" value="1"/>
</dbReference>
<dbReference type="Gene3D" id="1.20.1630.10">
    <property type="entry name" value="Formate dehydrogenase/DMSO reductase domain"/>
    <property type="match status" value="1"/>
</dbReference>
<gene>
    <name evidence="8" type="ORF">DESME_12405</name>
</gene>
<evidence type="ECO:0000256" key="3">
    <source>
        <dbReference type="ARBA" id="ARBA00022475"/>
    </source>
</evidence>
<evidence type="ECO:0000256" key="6">
    <source>
        <dbReference type="ARBA" id="ARBA00023136"/>
    </source>
</evidence>
<dbReference type="InterPro" id="IPR005614">
    <property type="entry name" value="NrfD-like"/>
</dbReference>
<comment type="subcellular location">
    <subcellularLocation>
        <location evidence="1">Cell membrane</location>
        <topology evidence="1">Multi-pass membrane protein</topology>
    </subcellularLocation>
</comment>
<evidence type="ECO:0000256" key="2">
    <source>
        <dbReference type="ARBA" id="ARBA00008929"/>
    </source>
</evidence>
<accession>W0EEW7</accession>
<feature type="transmembrane region" description="Helical" evidence="7">
    <location>
        <begin position="51"/>
        <end position="69"/>
    </location>
</feature>
<feature type="transmembrane region" description="Helical" evidence="7">
    <location>
        <begin position="188"/>
        <end position="211"/>
    </location>
</feature>
<evidence type="ECO:0000313" key="8">
    <source>
        <dbReference type="EMBL" id="AHF07729.1"/>
    </source>
</evidence>
<dbReference type="Proteomes" id="UP000010847">
    <property type="component" value="Chromosome"/>
</dbReference>
<feature type="transmembrane region" description="Helical" evidence="7">
    <location>
        <begin position="89"/>
        <end position="110"/>
    </location>
</feature>
<protein>
    <submittedName>
        <fullName evidence="8">Oxidoreductase</fullName>
    </submittedName>
</protein>
<name>W0EEW7_9FIRM</name>
<evidence type="ECO:0000256" key="4">
    <source>
        <dbReference type="ARBA" id="ARBA00022692"/>
    </source>
</evidence>
<evidence type="ECO:0000313" key="9">
    <source>
        <dbReference type="Proteomes" id="UP000010847"/>
    </source>
</evidence>
<organism evidence="8 9">
    <name type="scientific">Desulfitobacterium metallireducens DSM 15288</name>
    <dbReference type="NCBI Taxonomy" id="871968"/>
    <lineage>
        <taxon>Bacteria</taxon>
        <taxon>Bacillati</taxon>
        <taxon>Bacillota</taxon>
        <taxon>Clostridia</taxon>
        <taxon>Eubacteriales</taxon>
        <taxon>Desulfitobacteriaceae</taxon>
        <taxon>Desulfitobacterium</taxon>
    </lineage>
</organism>
<proteinExistence type="inferred from homology"/>
<dbReference type="InterPro" id="IPR052049">
    <property type="entry name" value="Electron_transfer_protein"/>
</dbReference>
<evidence type="ECO:0000256" key="5">
    <source>
        <dbReference type="ARBA" id="ARBA00022989"/>
    </source>
</evidence>
<feature type="transmembrane region" description="Helical" evidence="7">
    <location>
        <begin position="20"/>
        <end position="42"/>
    </location>
</feature>
<comment type="similarity">
    <text evidence="2">Belongs to the NrfD family.</text>
</comment>
<evidence type="ECO:0000256" key="1">
    <source>
        <dbReference type="ARBA" id="ARBA00004651"/>
    </source>
</evidence>
<keyword evidence="5 7" id="KW-1133">Transmembrane helix</keyword>